<name>A0A8R1XS85_ONCVO</name>
<keyword evidence="3" id="KW-1185">Reference proteome</keyword>
<feature type="region of interest" description="Disordered" evidence="1">
    <location>
        <begin position="1"/>
        <end position="34"/>
    </location>
</feature>
<reference evidence="2" key="2">
    <citation type="submission" date="2022-06" db="UniProtKB">
        <authorList>
            <consortium name="EnsemblMetazoa"/>
        </authorList>
    </citation>
    <scope>IDENTIFICATION</scope>
</reference>
<organism evidence="2 3">
    <name type="scientific">Onchocerca volvulus</name>
    <dbReference type="NCBI Taxonomy" id="6282"/>
    <lineage>
        <taxon>Eukaryota</taxon>
        <taxon>Metazoa</taxon>
        <taxon>Ecdysozoa</taxon>
        <taxon>Nematoda</taxon>
        <taxon>Chromadorea</taxon>
        <taxon>Rhabditida</taxon>
        <taxon>Spirurina</taxon>
        <taxon>Spiruromorpha</taxon>
        <taxon>Filarioidea</taxon>
        <taxon>Onchocercidae</taxon>
        <taxon>Onchocerca</taxon>
    </lineage>
</organism>
<proteinExistence type="predicted"/>
<dbReference type="EMBL" id="CMVM020000045">
    <property type="status" value="NOT_ANNOTATED_CDS"/>
    <property type="molecule type" value="Genomic_DNA"/>
</dbReference>
<dbReference type="OMA" id="NSENGMC"/>
<evidence type="ECO:0000313" key="2">
    <source>
        <dbReference type="EnsemblMetazoa" id="OVOC1482.1"/>
    </source>
</evidence>
<feature type="region of interest" description="Disordered" evidence="1">
    <location>
        <begin position="61"/>
        <end position="87"/>
    </location>
</feature>
<feature type="compositionally biased region" description="Polar residues" evidence="1">
    <location>
        <begin position="8"/>
        <end position="22"/>
    </location>
</feature>
<protein>
    <submittedName>
        <fullName evidence="2">Uncharacterized protein</fullName>
    </submittedName>
</protein>
<accession>A0A8R1XS85</accession>
<dbReference type="AlphaFoldDB" id="A0A8R1XS85"/>
<evidence type="ECO:0000313" key="3">
    <source>
        <dbReference type="Proteomes" id="UP000024404"/>
    </source>
</evidence>
<dbReference type="EnsemblMetazoa" id="OVOC1482.1">
    <property type="protein sequence ID" value="OVOC1482.1"/>
    <property type="gene ID" value="WBGene00238291"/>
</dbReference>
<reference evidence="3" key="1">
    <citation type="submission" date="2013-10" db="EMBL/GenBank/DDBJ databases">
        <title>Genome sequencing of Onchocerca volvulus.</title>
        <authorList>
            <person name="Cotton J."/>
            <person name="Tsai J."/>
            <person name="Stanley E."/>
            <person name="Tracey A."/>
            <person name="Holroyd N."/>
            <person name="Lustigman S."/>
            <person name="Berriman M."/>
        </authorList>
    </citation>
    <scope>NUCLEOTIDE SEQUENCE</scope>
</reference>
<evidence type="ECO:0000256" key="1">
    <source>
        <dbReference type="SAM" id="MobiDB-lite"/>
    </source>
</evidence>
<sequence length="99" mass="11564">MYAKSHLKSWSEQQRSNESGTRVQRHEHTSTDTSYVNIGEQIKLDADEAVKDLELRIAKTRERAAGHGISDGHRHRHHRHNHHNHRNSENGTFIFVYCL</sequence>
<feature type="compositionally biased region" description="Basic residues" evidence="1">
    <location>
        <begin position="73"/>
        <end position="85"/>
    </location>
</feature>
<dbReference type="Proteomes" id="UP000024404">
    <property type="component" value="Unassembled WGS sequence"/>
</dbReference>